<dbReference type="CDD" id="cd11040">
    <property type="entry name" value="CYP7_CYP8-like"/>
    <property type="match status" value="1"/>
</dbReference>
<evidence type="ECO:0000313" key="7">
    <source>
        <dbReference type="Proteomes" id="UP000799423"/>
    </source>
</evidence>
<keyword evidence="5" id="KW-0349">Heme</keyword>
<accession>A0A6A7B259</accession>
<dbReference type="InterPro" id="IPR036396">
    <property type="entry name" value="Cyt_P450_sf"/>
</dbReference>
<evidence type="ECO:0000256" key="2">
    <source>
        <dbReference type="ARBA" id="ARBA00010617"/>
    </source>
</evidence>
<dbReference type="InterPro" id="IPR053007">
    <property type="entry name" value="CYP450_monoxygenase_sec-met"/>
</dbReference>
<dbReference type="PANTHER" id="PTHR47582:SF1">
    <property type="entry name" value="P450, PUTATIVE (EUROFUNG)-RELATED"/>
    <property type="match status" value="1"/>
</dbReference>
<name>A0A6A7B259_9PLEO</name>
<dbReference type="GO" id="GO:0020037">
    <property type="term" value="F:heme binding"/>
    <property type="evidence" value="ECO:0007669"/>
    <property type="project" value="InterPro"/>
</dbReference>
<evidence type="ECO:0000256" key="4">
    <source>
        <dbReference type="ARBA" id="ARBA00023004"/>
    </source>
</evidence>
<dbReference type="EMBL" id="MU006311">
    <property type="protein sequence ID" value="KAF2849591.1"/>
    <property type="molecule type" value="Genomic_DNA"/>
</dbReference>
<dbReference type="SUPFAM" id="SSF48264">
    <property type="entry name" value="Cytochrome P450"/>
    <property type="match status" value="1"/>
</dbReference>
<evidence type="ECO:0000256" key="1">
    <source>
        <dbReference type="ARBA" id="ARBA00001971"/>
    </source>
</evidence>
<evidence type="ECO:0000313" key="6">
    <source>
        <dbReference type="EMBL" id="KAF2849591.1"/>
    </source>
</evidence>
<keyword evidence="3 5" id="KW-0479">Metal-binding</keyword>
<reference evidence="6" key="1">
    <citation type="submission" date="2020-01" db="EMBL/GenBank/DDBJ databases">
        <authorList>
            <consortium name="DOE Joint Genome Institute"/>
            <person name="Haridas S."/>
            <person name="Albert R."/>
            <person name="Binder M."/>
            <person name="Bloem J."/>
            <person name="Labutti K."/>
            <person name="Salamov A."/>
            <person name="Andreopoulos B."/>
            <person name="Baker S.E."/>
            <person name="Barry K."/>
            <person name="Bills G."/>
            <person name="Bluhm B.H."/>
            <person name="Cannon C."/>
            <person name="Castanera R."/>
            <person name="Culley D.E."/>
            <person name="Daum C."/>
            <person name="Ezra D."/>
            <person name="Gonzalez J.B."/>
            <person name="Henrissat B."/>
            <person name="Kuo A."/>
            <person name="Liang C."/>
            <person name="Lipzen A."/>
            <person name="Lutzoni F."/>
            <person name="Magnuson J."/>
            <person name="Mondo S."/>
            <person name="Nolan M."/>
            <person name="Ohm R."/>
            <person name="Pangilinan J."/>
            <person name="Park H.-J."/>
            <person name="Ramirez L."/>
            <person name="Alfaro M."/>
            <person name="Sun H."/>
            <person name="Tritt A."/>
            <person name="Yoshinaga Y."/>
            <person name="Zwiers L.-H."/>
            <person name="Turgeon B.G."/>
            <person name="Goodwin S.B."/>
            <person name="Spatafora J.W."/>
            <person name="Crous P.W."/>
            <person name="Grigoriev I.V."/>
        </authorList>
    </citation>
    <scope>NUCLEOTIDE SEQUENCE</scope>
    <source>
        <strain evidence="6">IPT5</strain>
    </source>
</reference>
<dbReference type="PRINTS" id="PR00465">
    <property type="entry name" value="EP450IV"/>
</dbReference>
<dbReference type="GO" id="GO:0005506">
    <property type="term" value="F:iron ion binding"/>
    <property type="evidence" value="ECO:0007669"/>
    <property type="project" value="InterPro"/>
</dbReference>
<sequence length="502" mass="56735">MYPLAAAGVVTFVLIYVVLQVMLHSTQHSKEPRLYHSNLPFFDSVIGILRYRGGYLSTLRKRTQISIHTLRMPFQRLYILHAPHLIHAIQSKANTENFVPNLLEFGMLFSGLRNESQTTLRRAFGIHGNGFTMSVHKYLLSGPSLQSATNTAIDRLSSSLPNNIKNNQKEGLFELLRHELTLALTAAIYGPENPYEDPDIESSWMEFLPGISHLLYSPIPSLTARKALKARSHVIEAFRRYFETDGHLGAFPMISEMYEINKRHGLTADEAAKMELATSLAMLSSGAITTFWLLFQILSDVEVLDIVRKELLGMTHQQPQHSSAIPQPPVLRLNSIKSSCPTLMAMLNETLRYHSTVINIKQVKHDTMLADQYLLKKNGIVMIPGQSVHHNPNIWGHTAETFDYQRFFLKTTKKNLGSTSAFRPFGAGGSMCPGRHFSINVILSLVAMIVLQYDIIPLEGTWAAPTKHNADLWNAMPKPDWDIKVRLVKSLEAEIAHWKFVW</sequence>
<dbReference type="Pfam" id="PF00067">
    <property type="entry name" value="p450"/>
    <property type="match status" value="1"/>
</dbReference>
<comment type="similarity">
    <text evidence="2">Belongs to the cytochrome P450 family.</text>
</comment>
<feature type="binding site" description="axial binding residue" evidence="5">
    <location>
        <position position="432"/>
    </location>
    <ligand>
        <name>heme</name>
        <dbReference type="ChEBI" id="CHEBI:30413"/>
    </ligand>
    <ligandPart>
        <name>Fe</name>
        <dbReference type="ChEBI" id="CHEBI:18248"/>
    </ligandPart>
</feature>
<protein>
    <submittedName>
        <fullName evidence="6">Cytochrome P450</fullName>
    </submittedName>
</protein>
<keyword evidence="4 5" id="KW-0408">Iron</keyword>
<proteinExistence type="inferred from homology"/>
<dbReference type="Proteomes" id="UP000799423">
    <property type="component" value="Unassembled WGS sequence"/>
</dbReference>
<organism evidence="6 7">
    <name type="scientific">Plenodomus tracheiphilus IPT5</name>
    <dbReference type="NCBI Taxonomy" id="1408161"/>
    <lineage>
        <taxon>Eukaryota</taxon>
        <taxon>Fungi</taxon>
        <taxon>Dikarya</taxon>
        <taxon>Ascomycota</taxon>
        <taxon>Pezizomycotina</taxon>
        <taxon>Dothideomycetes</taxon>
        <taxon>Pleosporomycetidae</taxon>
        <taxon>Pleosporales</taxon>
        <taxon>Pleosporineae</taxon>
        <taxon>Leptosphaeriaceae</taxon>
        <taxon>Plenodomus</taxon>
    </lineage>
</organism>
<dbReference type="PANTHER" id="PTHR47582">
    <property type="entry name" value="P450, PUTATIVE (EUROFUNG)-RELATED"/>
    <property type="match status" value="1"/>
</dbReference>
<keyword evidence="7" id="KW-1185">Reference proteome</keyword>
<dbReference type="Gene3D" id="1.10.630.10">
    <property type="entry name" value="Cytochrome P450"/>
    <property type="match status" value="1"/>
</dbReference>
<dbReference type="OrthoDB" id="3366823at2759"/>
<gene>
    <name evidence="6" type="ORF">T440DRAFT_130933</name>
</gene>
<dbReference type="InterPro" id="IPR002403">
    <property type="entry name" value="Cyt_P450_E_grp-IV"/>
</dbReference>
<dbReference type="InterPro" id="IPR001128">
    <property type="entry name" value="Cyt_P450"/>
</dbReference>
<dbReference type="GO" id="GO:0004497">
    <property type="term" value="F:monooxygenase activity"/>
    <property type="evidence" value="ECO:0007669"/>
    <property type="project" value="InterPro"/>
</dbReference>
<comment type="cofactor">
    <cofactor evidence="1 5">
        <name>heme</name>
        <dbReference type="ChEBI" id="CHEBI:30413"/>
    </cofactor>
</comment>
<dbReference type="GO" id="GO:0016705">
    <property type="term" value="F:oxidoreductase activity, acting on paired donors, with incorporation or reduction of molecular oxygen"/>
    <property type="evidence" value="ECO:0007669"/>
    <property type="project" value="InterPro"/>
</dbReference>
<dbReference type="AlphaFoldDB" id="A0A6A7B259"/>
<evidence type="ECO:0000256" key="3">
    <source>
        <dbReference type="ARBA" id="ARBA00022723"/>
    </source>
</evidence>
<evidence type="ECO:0000256" key="5">
    <source>
        <dbReference type="PIRSR" id="PIRSR602403-1"/>
    </source>
</evidence>